<sequence>MSKKLNLLMVSMLALPIGSAFSASTTAPANYPADYQKVIDAANKEGKVVVYSTTDTAAAAPLIKGFQALYPDISVEYNDMNSTELYNRYISEQASSSGSGDVVWSSAMDTGLKLASDYALPYKSPEAGKLPSWAVWKDTVYGTTYEPLVFIYNKRLIKAEEIPTSHATLATLIKGQQDRFKNKVTTYDIEKSALGFMLAVEDMKNDPHYFDHLKDTASAGMVVQSSTGTMLERVSSGENLIGYNILEPYAKTRAMKDPSLGIAYPTDYTLVLSRVTFISKQAKNANAAKLWLDYMLSQKGQDILANQANITSIRDDITGDNDVAGTTQRLGSALKPIPVNDSLLEYLQQNKRLDFLKKWRSITGK</sequence>
<name>A0AAJ4WCH2_9GAMM</name>
<organism evidence="3 4">
    <name type="scientific">Pragia fontium DSM 5563 = ATCC 49100</name>
    <dbReference type="NCBI Taxonomy" id="1122977"/>
    <lineage>
        <taxon>Bacteria</taxon>
        <taxon>Pseudomonadati</taxon>
        <taxon>Pseudomonadota</taxon>
        <taxon>Gammaproteobacteria</taxon>
        <taxon>Enterobacterales</taxon>
        <taxon>Budviciaceae</taxon>
        <taxon>Pragia</taxon>
    </lineage>
</organism>
<feature type="chain" id="PRO_5042545195" evidence="2">
    <location>
        <begin position="23"/>
        <end position="365"/>
    </location>
</feature>
<dbReference type="Pfam" id="PF01547">
    <property type="entry name" value="SBP_bac_1"/>
    <property type="match status" value="1"/>
</dbReference>
<evidence type="ECO:0000256" key="2">
    <source>
        <dbReference type="SAM" id="SignalP"/>
    </source>
</evidence>
<gene>
    <name evidence="3" type="ORF">SAMN02745723_11041</name>
</gene>
<keyword evidence="1 2" id="KW-0732">Signal</keyword>
<dbReference type="Proteomes" id="UP000226420">
    <property type="component" value="Unassembled WGS sequence"/>
</dbReference>
<feature type="signal peptide" evidence="2">
    <location>
        <begin position="1"/>
        <end position="22"/>
    </location>
</feature>
<dbReference type="Gene3D" id="3.40.190.10">
    <property type="entry name" value="Periplasmic binding protein-like II"/>
    <property type="match status" value="2"/>
</dbReference>
<evidence type="ECO:0000313" key="3">
    <source>
        <dbReference type="EMBL" id="SFD21168.1"/>
    </source>
</evidence>
<dbReference type="SUPFAM" id="SSF53850">
    <property type="entry name" value="Periplasmic binding protein-like II"/>
    <property type="match status" value="1"/>
</dbReference>
<dbReference type="GO" id="GO:0030288">
    <property type="term" value="C:outer membrane-bounded periplasmic space"/>
    <property type="evidence" value="ECO:0007669"/>
    <property type="project" value="TreeGrafter"/>
</dbReference>
<comment type="caution">
    <text evidence="3">The sequence shown here is derived from an EMBL/GenBank/DDBJ whole genome shotgun (WGS) entry which is preliminary data.</text>
</comment>
<dbReference type="EMBL" id="FOLW01000010">
    <property type="protein sequence ID" value="SFD21168.1"/>
    <property type="molecule type" value="Genomic_DNA"/>
</dbReference>
<reference evidence="3 4" key="1">
    <citation type="submission" date="2016-10" db="EMBL/GenBank/DDBJ databases">
        <authorList>
            <person name="Varghese N."/>
            <person name="Submissions S."/>
        </authorList>
    </citation>
    <scope>NUCLEOTIDE SEQUENCE [LARGE SCALE GENOMIC DNA]</scope>
    <source>
        <strain evidence="3 4">DSM 5563</strain>
    </source>
</reference>
<evidence type="ECO:0000313" key="4">
    <source>
        <dbReference type="Proteomes" id="UP000226420"/>
    </source>
</evidence>
<dbReference type="PANTHER" id="PTHR30006:SF25">
    <property type="entry name" value="PHOSPHOGLYCERATE TRANSPORT REGULATORY PROTEIN PGTC"/>
    <property type="match status" value="1"/>
</dbReference>
<evidence type="ECO:0000256" key="1">
    <source>
        <dbReference type="ARBA" id="ARBA00022729"/>
    </source>
</evidence>
<proteinExistence type="predicted"/>
<dbReference type="InterPro" id="IPR006059">
    <property type="entry name" value="SBP"/>
</dbReference>
<dbReference type="PANTHER" id="PTHR30006">
    <property type="entry name" value="THIAMINE-BINDING PERIPLASMIC PROTEIN-RELATED"/>
    <property type="match status" value="1"/>
</dbReference>
<protein>
    <submittedName>
        <fullName evidence="3">Iron(III) transport system substrate-binding protein</fullName>
    </submittedName>
</protein>
<accession>A0AAJ4WCH2</accession>
<dbReference type="AlphaFoldDB" id="A0AAJ4WCH2"/>